<evidence type="ECO:0000313" key="6">
    <source>
        <dbReference type="Proteomes" id="UP000825935"/>
    </source>
</evidence>
<dbReference type="PANTHER" id="PTHR47939">
    <property type="entry name" value="MEMBRANE-ASSOCIATED SALT-INDUCIBLE PROTEIN-LIKE"/>
    <property type="match status" value="1"/>
</dbReference>
<dbReference type="SUPFAM" id="SSF48452">
    <property type="entry name" value="TPR-like"/>
    <property type="match status" value="1"/>
</dbReference>
<dbReference type="Pfam" id="PF23276">
    <property type="entry name" value="TPR_24"/>
    <property type="match status" value="1"/>
</dbReference>
<gene>
    <name evidence="5" type="ORF">KP509_23G015900</name>
</gene>
<dbReference type="PROSITE" id="PS51375">
    <property type="entry name" value="PPR"/>
    <property type="match status" value="3"/>
</dbReference>
<evidence type="ECO:0000256" key="2">
    <source>
        <dbReference type="ARBA" id="ARBA00022737"/>
    </source>
</evidence>
<dbReference type="Pfam" id="PF01535">
    <property type="entry name" value="PPR"/>
    <property type="match status" value="1"/>
</dbReference>
<accession>A0A8T2S0D3</accession>
<dbReference type="EMBL" id="CM035428">
    <property type="protein sequence ID" value="KAH7301198.1"/>
    <property type="molecule type" value="Genomic_DNA"/>
</dbReference>
<sequence>MVYGRQRLLRFAAAVANRTYAVRPVRCYSSPSLKSPEFAFSSQSKVRHLSLGFPWLAAHATSSHVEVPCEDTAGGAGSEQIPIPSSFICCMTENSGPESTEFESRCHSPISLPRLLSALIEPISFDDALDIFSRACKQEGFELCTDDVNQIARVWASKYALEDLRGRVNLDISMFPEPTWATIMITSNLMNTPQLTINIFVKLRERNLVLSQLSYEPYLFALLKCHQLNVVRLTLREMLASHIFPGPKVLGLSLDAFCKAGNLKEAQKYVQDASKLSPVSFQESAYSRLVTAISKKSSSMALDLFHNMRTKGLTPDHHAYSTCVQLLCSMQRFEEAEKVLKDLLESGQPLDPSTYRRLIHVLYKNRKPKEVLEIMEQLQKEGATFDQKTLTASLSCLFSVGRYGDAVKNFEAMQKNTDYEDPVLYYVMIKKLCDIGDVKLAIELKKSMNAKGITTDARLYEILQQCLCKGSSYVNELLFLVEEVKSRGLSPIVESYVTLAMHFYSQGDYDTARCFAEEMVKEGYKPTPYMKVKLPELHDIFNIGAS</sequence>
<feature type="domain" description="Pentatricopeptide repeat-containing protein-mitochondrial" evidence="4">
    <location>
        <begin position="289"/>
        <end position="411"/>
    </location>
</feature>
<dbReference type="Proteomes" id="UP000825935">
    <property type="component" value="Chromosome 23"/>
</dbReference>
<dbReference type="NCBIfam" id="TIGR00756">
    <property type="entry name" value="PPR"/>
    <property type="match status" value="1"/>
</dbReference>
<organism evidence="5 6">
    <name type="scientific">Ceratopteris richardii</name>
    <name type="common">Triangle waterfern</name>
    <dbReference type="NCBI Taxonomy" id="49495"/>
    <lineage>
        <taxon>Eukaryota</taxon>
        <taxon>Viridiplantae</taxon>
        <taxon>Streptophyta</taxon>
        <taxon>Embryophyta</taxon>
        <taxon>Tracheophyta</taxon>
        <taxon>Polypodiopsida</taxon>
        <taxon>Polypodiidae</taxon>
        <taxon>Polypodiales</taxon>
        <taxon>Pteridineae</taxon>
        <taxon>Pteridaceae</taxon>
        <taxon>Parkerioideae</taxon>
        <taxon>Ceratopteris</taxon>
    </lineage>
</organism>
<dbReference type="InterPro" id="IPR057027">
    <property type="entry name" value="TPR_mt"/>
</dbReference>
<evidence type="ECO:0000256" key="1">
    <source>
        <dbReference type="ARBA" id="ARBA00007626"/>
    </source>
</evidence>
<comment type="similarity">
    <text evidence="1">Belongs to the PPR family. P subfamily.</text>
</comment>
<feature type="repeat" description="PPR" evidence="3">
    <location>
        <begin position="421"/>
        <end position="455"/>
    </location>
</feature>
<dbReference type="AlphaFoldDB" id="A0A8T2S0D3"/>
<proteinExistence type="inferred from homology"/>
<evidence type="ECO:0000313" key="5">
    <source>
        <dbReference type="EMBL" id="KAH7301198.1"/>
    </source>
</evidence>
<protein>
    <recommendedName>
        <fullName evidence="4">Pentatricopeptide repeat-containing protein-mitochondrial domain-containing protein</fullName>
    </recommendedName>
</protein>
<dbReference type="OrthoDB" id="185373at2759"/>
<dbReference type="PANTHER" id="PTHR47939:SF13">
    <property type="entry name" value="OS03G0201400 PROTEIN"/>
    <property type="match status" value="1"/>
</dbReference>
<comment type="caution">
    <text evidence="5">The sequence shown here is derived from an EMBL/GenBank/DDBJ whole genome shotgun (WGS) entry which is preliminary data.</text>
</comment>
<evidence type="ECO:0000256" key="3">
    <source>
        <dbReference type="PROSITE-ProRule" id="PRU00708"/>
    </source>
</evidence>
<dbReference type="Gene3D" id="1.25.40.10">
    <property type="entry name" value="Tetratricopeptide repeat domain"/>
    <property type="match status" value="3"/>
</dbReference>
<feature type="repeat" description="PPR" evidence="3">
    <location>
        <begin position="351"/>
        <end position="385"/>
    </location>
</feature>
<feature type="repeat" description="PPR" evidence="3">
    <location>
        <begin position="316"/>
        <end position="350"/>
    </location>
</feature>
<dbReference type="InterPro" id="IPR002885">
    <property type="entry name" value="PPR_rpt"/>
</dbReference>
<keyword evidence="6" id="KW-1185">Reference proteome</keyword>
<dbReference type="InterPro" id="IPR011990">
    <property type="entry name" value="TPR-like_helical_dom_sf"/>
</dbReference>
<keyword evidence="2" id="KW-0677">Repeat</keyword>
<dbReference type="InterPro" id="IPR050667">
    <property type="entry name" value="PPR-containing_protein"/>
</dbReference>
<reference evidence="5 6" key="1">
    <citation type="submission" date="2021-08" db="EMBL/GenBank/DDBJ databases">
        <title>WGS assembly of Ceratopteris richardii.</title>
        <authorList>
            <person name="Marchant D.B."/>
            <person name="Chen G."/>
            <person name="Jenkins J."/>
            <person name="Shu S."/>
            <person name="Leebens-Mack J."/>
            <person name="Grimwood J."/>
            <person name="Schmutz J."/>
            <person name="Soltis P."/>
            <person name="Soltis D."/>
            <person name="Chen Z.-H."/>
        </authorList>
    </citation>
    <scope>NUCLEOTIDE SEQUENCE [LARGE SCALE GENOMIC DNA]</scope>
    <source>
        <strain evidence="5">Whitten #5841</strain>
        <tissue evidence="5">Leaf</tissue>
    </source>
</reference>
<evidence type="ECO:0000259" key="4">
    <source>
        <dbReference type="Pfam" id="PF23276"/>
    </source>
</evidence>
<name>A0A8T2S0D3_CERRI</name>